<reference evidence="1 2" key="1">
    <citation type="journal article" date="2009" name="Nature">
        <title>The Sorghum bicolor genome and the diversification of grasses.</title>
        <authorList>
            <person name="Paterson A.H."/>
            <person name="Bowers J.E."/>
            <person name="Bruggmann R."/>
            <person name="Dubchak I."/>
            <person name="Grimwood J."/>
            <person name="Gundlach H."/>
            <person name="Haberer G."/>
            <person name="Hellsten U."/>
            <person name="Mitros T."/>
            <person name="Poliakov A."/>
            <person name="Schmutz J."/>
            <person name="Spannagl M."/>
            <person name="Tang H."/>
            <person name="Wang X."/>
            <person name="Wicker T."/>
            <person name="Bharti A.K."/>
            <person name="Chapman J."/>
            <person name="Feltus F.A."/>
            <person name="Gowik U."/>
            <person name="Grigoriev I.V."/>
            <person name="Lyons E."/>
            <person name="Maher C.A."/>
            <person name="Martis M."/>
            <person name="Narechania A."/>
            <person name="Otillar R.P."/>
            <person name="Penning B.W."/>
            <person name="Salamov A.A."/>
            <person name="Wang Y."/>
            <person name="Zhang L."/>
            <person name="Carpita N.C."/>
            <person name="Freeling M."/>
            <person name="Gingle A.R."/>
            <person name="Hash C.T."/>
            <person name="Keller B."/>
            <person name="Klein P."/>
            <person name="Kresovich S."/>
            <person name="McCann M.C."/>
            <person name="Ming R."/>
            <person name="Peterson D.G."/>
            <person name="Mehboob-ur-Rahman"/>
            <person name="Ware D."/>
            <person name="Westhoff P."/>
            <person name="Mayer K.F."/>
            <person name="Messing J."/>
            <person name="Rokhsar D.S."/>
        </authorList>
    </citation>
    <scope>NUCLEOTIDE SEQUENCE [LARGE SCALE GENOMIC DNA]</scope>
    <source>
        <strain evidence="2">cv. BTx623</strain>
    </source>
</reference>
<accession>A0A1W0VSN1</accession>
<evidence type="ECO:0000313" key="1">
    <source>
        <dbReference type="EMBL" id="OQU76288.1"/>
    </source>
</evidence>
<reference evidence="2" key="2">
    <citation type="journal article" date="2018" name="Plant J.">
        <title>The Sorghum bicolor reference genome: improved assembly, gene annotations, a transcriptome atlas, and signatures of genome organization.</title>
        <authorList>
            <person name="McCormick R.F."/>
            <person name="Truong S.K."/>
            <person name="Sreedasyam A."/>
            <person name="Jenkins J."/>
            <person name="Shu S."/>
            <person name="Sims D."/>
            <person name="Kennedy M."/>
            <person name="Amirebrahimi M."/>
            <person name="Weers B.D."/>
            <person name="McKinley B."/>
            <person name="Mattison A."/>
            <person name="Morishige D.T."/>
            <person name="Grimwood J."/>
            <person name="Schmutz J."/>
            <person name="Mullet J.E."/>
        </authorList>
    </citation>
    <scope>NUCLEOTIDE SEQUENCE [LARGE SCALE GENOMIC DNA]</scope>
    <source>
        <strain evidence="2">cv. BTx623</strain>
    </source>
</reference>
<dbReference type="Proteomes" id="UP000000768">
    <property type="component" value="Chromosome 10"/>
</dbReference>
<gene>
    <name evidence="1" type="ORF">SORBI_3010G125833</name>
</gene>
<organism evidence="1 2">
    <name type="scientific">Sorghum bicolor</name>
    <name type="common">Sorghum</name>
    <name type="synonym">Sorghum vulgare</name>
    <dbReference type="NCBI Taxonomy" id="4558"/>
    <lineage>
        <taxon>Eukaryota</taxon>
        <taxon>Viridiplantae</taxon>
        <taxon>Streptophyta</taxon>
        <taxon>Embryophyta</taxon>
        <taxon>Tracheophyta</taxon>
        <taxon>Spermatophyta</taxon>
        <taxon>Magnoliopsida</taxon>
        <taxon>Liliopsida</taxon>
        <taxon>Poales</taxon>
        <taxon>Poaceae</taxon>
        <taxon>PACMAD clade</taxon>
        <taxon>Panicoideae</taxon>
        <taxon>Andropogonodae</taxon>
        <taxon>Andropogoneae</taxon>
        <taxon>Sorghinae</taxon>
        <taxon>Sorghum</taxon>
    </lineage>
</organism>
<proteinExistence type="predicted"/>
<dbReference type="AlphaFoldDB" id="A0A1W0VSN1"/>
<protein>
    <submittedName>
        <fullName evidence="1">Uncharacterized protein</fullName>
    </submittedName>
</protein>
<dbReference type="EMBL" id="CM000769">
    <property type="protein sequence ID" value="OQU76288.1"/>
    <property type="molecule type" value="Genomic_DNA"/>
</dbReference>
<dbReference type="Gramene" id="OQU76288">
    <property type="protein sequence ID" value="OQU76288"/>
    <property type="gene ID" value="SORBI_3010G125833"/>
</dbReference>
<dbReference type="InParanoid" id="A0A1W0VSN1"/>
<sequence length="61" mass="7129">MLLLRTKLHSQDMIEKVQKAQELEWTFTEDGMLGGHSQSNQNERANIKELRDLLKQLGTYL</sequence>
<name>A0A1W0VSN1_SORBI</name>
<keyword evidence="2" id="KW-1185">Reference proteome</keyword>
<evidence type="ECO:0000313" key="2">
    <source>
        <dbReference type="Proteomes" id="UP000000768"/>
    </source>
</evidence>